<accession>A0AA35NI35</accession>
<dbReference type="GeneID" id="80918061"/>
<dbReference type="RefSeq" id="XP_056081965.1">
    <property type="nucleotide sequence ID" value="XM_056222256.1"/>
</dbReference>
<keyword evidence="3" id="KW-1185">Reference proteome</keyword>
<dbReference type="Proteomes" id="UP001161438">
    <property type="component" value="Chromosome 6"/>
</dbReference>
<evidence type="ECO:0000256" key="1">
    <source>
        <dbReference type="SAM" id="MobiDB-lite"/>
    </source>
</evidence>
<protein>
    <submittedName>
        <fullName evidence="2">Uncharacterized protein</fullName>
    </submittedName>
</protein>
<dbReference type="EMBL" id="OX365762">
    <property type="protein sequence ID" value="CAI4038850.1"/>
    <property type="molecule type" value="Genomic_DNA"/>
</dbReference>
<proteinExistence type="predicted"/>
<reference evidence="2" key="1">
    <citation type="submission" date="2022-10" db="EMBL/GenBank/DDBJ databases">
        <authorList>
            <person name="Byrne P K."/>
        </authorList>
    </citation>
    <scope>NUCLEOTIDE SEQUENCE</scope>
    <source>
        <strain evidence="2">IFO1815</strain>
    </source>
</reference>
<name>A0AA35NI35_SACMI</name>
<evidence type="ECO:0000313" key="2">
    <source>
        <dbReference type="EMBL" id="CAI4038850.1"/>
    </source>
</evidence>
<feature type="region of interest" description="Disordered" evidence="1">
    <location>
        <begin position="73"/>
        <end position="92"/>
    </location>
</feature>
<gene>
    <name evidence="2" type="primary">SMKI06G2000</name>
    <name evidence="2" type="ORF">SMKI_06G2000</name>
</gene>
<dbReference type="AlphaFoldDB" id="A0AA35NI35"/>
<sequence length="92" mass="10252">MSGFINHFSSNAHFTTLQADQSLIGDFRGASSDHGNNGMIDFTLKLEELSLEEKILKEFTLFQSQNMDLLQETSTASGNANPSLRQSRIQGW</sequence>
<organism evidence="2 3">
    <name type="scientific">Saccharomyces mikatae IFO 1815</name>
    <dbReference type="NCBI Taxonomy" id="226126"/>
    <lineage>
        <taxon>Eukaryota</taxon>
        <taxon>Fungi</taxon>
        <taxon>Dikarya</taxon>
        <taxon>Ascomycota</taxon>
        <taxon>Saccharomycotina</taxon>
        <taxon>Saccharomycetes</taxon>
        <taxon>Saccharomycetales</taxon>
        <taxon>Saccharomycetaceae</taxon>
        <taxon>Saccharomyces</taxon>
    </lineage>
</organism>
<evidence type="ECO:0000313" key="3">
    <source>
        <dbReference type="Proteomes" id="UP001161438"/>
    </source>
</evidence>